<name>A0A7C9VMD1_9BRAD</name>
<gene>
    <name evidence="1" type="ORF">G4V63_32800</name>
</gene>
<evidence type="ECO:0000313" key="2">
    <source>
        <dbReference type="Proteomes" id="UP000480266"/>
    </source>
</evidence>
<reference evidence="1" key="1">
    <citation type="submission" date="2020-02" db="EMBL/GenBank/DDBJ databases">
        <title>Draft genome sequence of Candidatus Afipia apatlaquensis IBT-C3, a potential strain for decolorization of textile dyes.</title>
        <authorList>
            <person name="Sanchez-Reyes A."/>
            <person name="Breton-Deval L."/>
            <person name="Mangelson H."/>
            <person name="Sanchez-Flores A."/>
        </authorList>
    </citation>
    <scope>NUCLEOTIDE SEQUENCE [LARGE SCALE GENOMIC DNA]</scope>
    <source>
        <strain evidence="1">IBT-C3</strain>
    </source>
</reference>
<comment type="caution">
    <text evidence="1">The sequence shown here is derived from an EMBL/GenBank/DDBJ whole genome shotgun (WGS) entry which is preliminary data.</text>
</comment>
<organism evidence="1 2">
    <name type="scientific">Candidatus Afipia apatlaquensis</name>
    <dbReference type="NCBI Taxonomy" id="2712852"/>
    <lineage>
        <taxon>Bacteria</taxon>
        <taxon>Pseudomonadati</taxon>
        <taxon>Pseudomonadota</taxon>
        <taxon>Alphaproteobacteria</taxon>
        <taxon>Hyphomicrobiales</taxon>
        <taxon>Nitrobacteraceae</taxon>
        <taxon>Afipia</taxon>
    </lineage>
</organism>
<dbReference type="AlphaFoldDB" id="A0A7C9VMD1"/>
<accession>A0A7C9VMD1</accession>
<dbReference type="Proteomes" id="UP000480266">
    <property type="component" value="Unassembled WGS sequence"/>
</dbReference>
<dbReference type="EMBL" id="JAAMRR010001689">
    <property type="protein sequence ID" value="NGX99789.1"/>
    <property type="molecule type" value="Genomic_DNA"/>
</dbReference>
<evidence type="ECO:0000313" key="1">
    <source>
        <dbReference type="EMBL" id="NGX99789.1"/>
    </source>
</evidence>
<protein>
    <submittedName>
        <fullName evidence="1">Uncharacterized protein</fullName>
    </submittedName>
</protein>
<sequence length="63" mass="7072">MVGEAVQFLEPDRMLLCFFKIEAPVLRIFSGGTLEKLVSMSSASGLSVIKMQLRTGRARRRRS</sequence>
<proteinExistence type="predicted"/>
<keyword evidence="2" id="KW-1185">Reference proteome</keyword>